<comment type="subcellular location">
    <subcellularLocation>
        <location evidence="1">Membrane</location>
        <topology evidence="1">Multi-pass membrane protein</topology>
    </subcellularLocation>
</comment>
<reference evidence="10 11" key="1">
    <citation type="submission" date="2017-05" db="EMBL/GenBank/DDBJ databases">
        <authorList>
            <person name="Varghese N."/>
            <person name="Submissions S."/>
        </authorList>
    </citation>
    <scope>NUCLEOTIDE SEQUENCE [LARGE SCALE GENOMIC DNA]</scope>
    <source>
        <strain evidence="10 11">DSM 21194</strain>
    </source>
</reference>
<dbReference type="Gene3D" id="1.20.1250.20">
    <property type="entry name" value="MFS general substrate transporter like domains"/>
    <property type="match status" value="1"/>
</dbReference>
<dbReference type="GO" id="GO:0022857">
    <property type="term" value="F:transmembrane transporter activity"/>
    <property type="evidence" value="ECO:0007669"/>
    <property type="project" value="InterPro"/>
</dbReference>
<dbReference type="NCBIfam" id="TIGR00879">
    <property type="entry name" value="SP"/>
    <property type="match status" value="1"/>
</dbReference>
<evidence type="ECO:0000256" key="6">
    <source>
        <dbReference type="ARBA" id="ARBA00023136"/>
    </source>
</evidence>
<feature type="transmembrane region" description="Helical" evidence="8">
    <location>
        <begin position="245"/>
        <end position="266"/>
    </location>
</feature>
<dbReference type="PROSITE" id="PS00217">
    <property type="entry name" value="SUGAR_TRANSPORT_2"/>
    <property type="match status" value="1"/>
</dbReference>
<evidence type="ECO:0000256" key="5">
    <source>
        <dbReference type="ARBA" id="ARBA00022989"/>
    </source>
</evidence>
<gene>
    <name evidence="10" type="ORF">SAMN06265218_12511</name>
</gene>
<dbReference type="InterPro" id="IPR003663">
    <property type="entry name" value="Sugar/inositol_transpt"/>
</dbReference>
<accession>A0A521F8P4</accession>
<dbReference type="InterPro" id="IPR036259">
    <property type="entry name" value="MFS_trans_sf"/>
</dbReference>
<feature type="transmembrane region" description="Helical" evidence="8">
    <location>
        <begin position="77"/>
        <end position="95"/>
    </location>
</feature>
<feature type="transmembrane region" description="Helical" evidence="8">
    <location>
        <begin position="374"/>
        <end position="397"/>
    </location>
</feature>
<dbReference type="RefSeq" id="WP_142715979.1">
    <property type="nucleotide sequence ID" value="NZ_FXTH01000025.1"/>
</dbReference>
<proteinExistence type="inferred from homology"/>
<dbReference type="PRINTS" id="PR00171">
    <property type="entry name" value="SUGRTRNSPORT"/>
</dbReference>
<organism evidence="10 11">
    <name type="scientific">Fodinibius sediminis</name>
    <dbReference type="NCBI Taxonomy" id="1214077"/>
    <lineage>
        <taxon>Bacteria</taxon>
        <taxon>Pseudomonadati</taxon>
        <taxon>Balneolota</taxon>
        <taxon>Balneolia</taxon>
        <taxon>Balneolales</taxon>
        <taxon>Balneolaceae</taxon>
        <taxon>Fodinibius</taxon>
    </lineage>
</organism>
<name>A0A521F8P4_9BACT</name>
<dbReference type="OrthoDB" id="9783823at2"/>
<feature type="transmembrane region" description="Helical" evidence="8">
    <location>
        <begin position="46"/>
        <end position="65"/>
    </location>
</feature>
<evidence type="ECO:0000256" key="2">
    <source>
        <dbReference type="ARBA" id="ARBA00010992"/>
    </source>
</evidence>
<keyword evidence="6 8" id="KW-0472">Membrane</keyword>
<comment type="similarity">
    <text evidence="2 7">Belongs to the major facilitator superfamily. Sugar transporter (TC 2.A.1.1) family.</text>
</comment>
<feature type="transmembrane region" description="Helical" evidence="8">
    <location>
        <begin position="135"/>
        <end position="153"/>
    </location>
</feature>
<evidence type="ECO:0000313" key="10">
    <source>
        <dbReference type="EMBL" id="SMO91981.1"/>
    </source>
</evidence>
<evidence type="ECO:0000256" key="3">
    <source>
        <dbReference type="ARBA" id="ARBA00022448"/>
    </source>
</evidence>
<evidence type="ECO:0000256" key="8">
    <source>
        <dbReference type="SAM" id="Phobius"/>
    </source>
</evidence>
<dbReference type="InterPro" id="IPR005829">
    <property type="entry name" value="Sugar_transporter_CS"/>
</dbReference>
<keyword evidence="11" id="KW-1185">Reference proteome</keyword>
<dbReference type="GO" id="GO:0016020">
    <property type="term" value="C:membrane"/>
    <property type="evidence" value="ECO:0007669"/>
    <property type="project" value="UniProtKB-SubCell"/>
</dbReference>
<dbReference type="PROSITE" id="PS50850">
    <property type="entry name" value="MFS"/>
    <property type="match status" value="1"/>
</dbReference>
<dbReference type="SUPFAM" id="SSF103473">
    <property type="entry name" value="MFS general substrate transporter"/>
    <property type="match status" value="1"/>
</dbReference>
<sequence>MIKTRSILLSAIVASLAGFLFGFDTIVISGADRPIQEIWNTSDLFHGTFIMSMALWGTVIGALFGGIPCDRLGRKKTLFGIGILYLLSALGSALAPDPYIFSFSRFIGGLGVGASSVAAPIYISEITPANNRGRLVASYQFNIVLGILVAYVSNYLIGLYFDEYAWRWMLGIEAIPAAIYAFFVLGVPESPRWLALKKKDDKEAEKLLKQLNPGQNVKAMLETIKQSAAQATDAKFFSRKYRFPILLAFLIAFFNQLSGINFVLYYAPRIFEQAGIAATDVLGASIPIGIVNLLFTLLGMYLIDRVGRRKLMYYGSFGYILSLLGVAWGFYTGAEGGLVVAFVSAFIASHAIGQGAVIWVFISEIFPNKVRDYGMSLGSGTHWVFAALITLVTPTVLSTFSGSSIFLFFAGMMVLQLLFVWKIMPETKNRSLEELEEILLPGDMAFEIEKAPEEN</sequence>
<feature type="transmembrane region" description="Helical" evidence="8">
    <location>
        <begin position="403"/>
        <end position="421"/>
    </location>
</feature>
<feature type="transmembrane region" description="Helical" evidence="8">
    <location>
        <begin position="101"/>
        <end position="123"/>
    </location>
</feature>
<feature type="transmembrane region" description="Helical" evidence="8">
    <location>
        <begin position="286"/>
        <end position="304"/>
    </location>
</feature>
<protein>
    <submittedName>
        <fullName evidence="10">MFS transporter, sugar porter (SP) family</fullName>
    </submittedName>
</protein>
<dbReference type="AlphaFoldDB" id="A0A521F8P4"/>
<dbReference type="PROSITE" id="PS00216">
    <property type="entry name" value="SUGAR_TRANSPORT_1"/>
    <property type="match status" value="1"/>
</dbReference>
<dbReference type="InterPro" id="IPR005828">
    <property type="entry name" value="MFS_sugar_transport-like"/>
</dbReference>
<feature type="transmembrane region" description="Helical" evidence="8">
    <location>
        <begin position="337"/>
        <end position="362"/>
    </location>
</feature>
<evidence type="ECO:0000256" key="1">
    <source>
        <dbReference type="ARBA" id="ARBA00004141"/>
    </source>
</evidence>
<dbReference type="InterPro" id="IPR050814">
    <property type="entry name" value="Myo-inositol_Transporter"/>
</dbReference>
<keyword evidence="5 8" id="KW-1133">Transmembrane helix</keyword>
<dbReference type="PANTHER" id="PTHR48020:SF12">
    <property type="entry name" value="PROTON MYO-INOSITOL COTRANSPORTER"/>
    <property type="match status" value="1"/>
</dbReference>
<evidence type="ECO:0000313" key="11">
    <source>
        <dbReference type="Proteomes" id="UP000317593"/>
    </source>
</evidence>
<keyword evidence="4 8" id="KW-0812">Transmembrane</keyword>
<dbReference type="Pfam" id="PF00083">
    <property type="entry name" value="Sugar_tr"/>
    <property type="match status" value="1"/>
</dbReference>
<evidence type="ECO:0000259" key="9">
    <source>
        <dbReference type="PROSITE" id="PS50850"/>
    </source>
</evidence>
<keyword evidence="3 7" id="KW-0813">Transport</keyword>
<evidence type="ECO:0000256" key="7">
    <source>
        <dbReference type="RuleBase" id="RU003346"/>
    </source>
</evidence>
<dbReference type="PANTHER" id="PTHR48020">
    <property type="entry name" value="PROTON MYO-INOSITOL COTRANSPORTER"/>
    <property type="match status" value="1"/>
</dbReference>
<feature type="transmembrane region" description="Helical" evidence="8">
    <location>
        <begin position="311"/>
        <end position="331"/>
    </location>
</feature>
<dbReference type="InterPro" id="IPR020846">
    <property type="entry name" value="MFS_dom"/>
</dbReference>
<evidence type="ECO:0000256" key="4">
    <source>
        <dbReference type="ARBA" id="ARBA00022692"/>
    </source>
</evidence>
<dbReference type="EMBL" id="FXTH01000025">
    <property type="protein sequence ID" value="SMO91981.1"/>
    <property type="molecule type" value="Genomic_DNA"/>
</dbReference>
<feature type="domain" description="Major facilitator superfamily (MFS) profile" evidence="9">
    <location>
        <begin position="10"/>
        <end position="428"/>
    </location>
</feature>
<feature type="transmembrane region" description="Helical" evidence="8">
    <location>
        <begin position="165"/>
        <end position="187"/>
    </location>
</feature>
<dbReference type="Proteomes" id="UP000317593">
    <property type="component" value="Unassembled WGS sequence"/>
</dbReference>